<gene>
    <name evidence="2" type="ORF">EV646_104153</name>
</gene>
<dbReference type="Proteomes" id="UP000295573">
    <property type="component" value="Unassembled WGS sequence"/>
</dbReference>
<proteinExistence type="predicted"/>
<dbReference type="InterPro" id="IPR058852">
    <property type="entry name" value="HTH_77"/>
</dbReference>
<organism evidence="2 3">
    <name type="scientific">Kribbella antiqua</name>
    <dbReference type="NCBI Taxonomy" id="2512217"/>
    <lineage>
        <taxon>Bacteria</taxon>
        <taxon>Bacillati</taxon>
        <taxon>Actinomycetota</taxon>
        <taxon>Actinomycetes</taxon>
        <taxon>Propionibacteriales</taxon>
        <taxon>Kribbellaceae</taxon>
        <taxon>Kribbella</taxon>
    </lineage>
</organism>
<name>A0A4R2IVF3_9ACTN</name>
<dbReference type="PANTHER" id="PTHR47691:SF3">
    <property type="entry name" value="HTH-TYPE TRANSCRIPTIONAL REGULATOR RV0890C-RELATED"/>
    <property type="match status" value="1"/>
</dbReference>
<dbReference type="OrthoDB" id="3755432at2"/>
<evidence type="ECO:0000313" key="3">
    <source>
        <dbReference type="Proteomes" id="UP000295573"/>
    </source>
</evidence>
<dbReference type="Pfam" id="PF25872">
    <property type="entry name" value="HTH_77"/>
    <property type="match status" value="1"/>
</dbReference>
<evidence type="ECO:0000313" key="2">
    <source>
        <dbReference type="EMBL" id="TCO48336.1"/>
    </source>
</evidence>
<comment type="caution">
    <text evidence="2">The sequence shown here is derived from an EMBL/GenBank/DDBJ whole genome shotgun (WGS) entry which is preliminary data.</text>
</comment>
<protein>
    <submittedName>
        <fullName evidence="2">Putative ATPase</fullName>
    </submittedName>
</protein>
<dbReference type="RefSeq" id="WP_132148137.1">
    <property type="nucleotide sequence ID" value="NZ_SLWR01000004.1"/>
</dbReference>
<sequence>MAAVGAGSLPDGARFADLAPVDADLVGDTLARALGVVPQAGWSLRDTLREVAGGLRCLLVVDNCEHVVAEAAEIVADLLTAGGRIRVLATSREPLGVPAEVTYGVRPLPVPPMIAPASAETAGLVEHLDQRFELLSAGARTAPARQQTLRGAIDWSYELLDDDERMLLDRLGVFPADFDYQAARAVCPADASVITLLPRLVDKSLVSTVGRISRRYRLLETIRAYAAERSTQSGVESAVRRLHADY</sequence>
<keyword evidence="3" id="KW-1185">Reference proteome</keyword>
<feature type="domain" description="Winged helix-turn-helix" evidence="1">
    <location>
        <begin position="160"/>
        <end position="229"/>
    </location>
</feature>
<dbReference type="EMBL" id="SLWR01000004">
    <property type="protein sequence ID" value="TCO48336.1"/>
    <property type="molecule type" value="Genomic_DNA"/>
</dbReference>
<dbReference type="PANTHER" id="PTHR47691">
    <property type="entry name" value="REGULATOR-RELATED"/>
    <property type="match status" value="1"/>
</dbReference>
<reference evidence="2 3" key="1">
    <citation type="journal article" date="2015" name="Stand. Genomic Sci.">
        <title>Genomic Encyclopedia of Bacterial and Archaeal Type Strains, Phase III: the genomes of soil and plant-associated and newly described type strains.</title>
        <authorList>
            <person name="Whitman W.B."/>
            <person name="Woyke T."/>
            <person name="Klenk H.P."/>
            <person name="Zhou Y."/>
            <person name="Lilburn T.G."/>
            <person name="Beck B.J."/>
            <person name="De Vos P."/>
            <person name="Vandamme P."/>
            <person name="Eisen J.A."/>
            <person name="Garrity G."/>
            <person name="Hugenholtz P."/>
            <person name="Kyrpides N.C."/>
        </authorList>
    </citation>
    <scope>NUCLEOTIDE SEQUENCE [LARGE SCALE GENOMIC DNA]</scope>
    <source>
        <strain evidence="2 3">VKM Ac-2541</strain>
    </source>
</reference>
<accession>A0A4R2IVF3</accession>
<evidence type="ECO:0000259" key="1">
    <source>
        <dbReference type="Pfam" id="PF25872"/>
    </source>
</evidence>
<dbReference type="AlphaFoldDB" id="A0A4R2IVF3"/>